<proteinExistence type="predicted"/>
<dbReference type="Proteomes" id="UP000646827">
    <property type="component" value="Unassembled WGS sequence"/>
</dbReference>
<dbReference type="AlphaFoldDB" id="A0A8H7V7H6"/>
<evidence type="ECO:0000313" key="2">
    <source>
        <dbReference type="Proteomes" id="UP000646827"/>
    </source>
</evidence>
<name>A0A8H7V7H6_9FUNG</name>
<sequence>MSRSIDASLKYLYRLFLKYFDTKDVFIPFKLMESLLLTVSLHPQMLQKQKKTDFTEYDYFTTIWQPMFNILFERSNIRMKTHESTFFYSTEAKKEQYHDGKNVIGFKVGIRLFIDHDGKEYDFCSGELAKEDDHDKIILDKAKLNRESKDDLDCILDIFKEDEWTECKTWQFQAVGGSANLNAIHLVGSGSYAVIARYRMTMPASIGDFPKFIITVKQLLTRRKDIYETADMVTKRLATRPKLSRPQESNIYSAHTSLQRDTTYTPPEGSRWKKPTNLYGYVPVNIQEKLLTAYHCSASSSSLTPRGKNITHLAWADSK</sequence>
<evidence type="ECO:0000313" key="1">
    <source>
        <dbReference type="EMBL" id="KAG2213006.1"/>
    </source>
</evidence>
<accession>A0A8H7V7H6</accession>
<dbReference type="OrthoDB" id="2206047at2759"/>
<reference evidence="1 2" key="1">
    <citation type="submission" date="2020-12" db="EMBL/GenBank/DDBJ databases">
        <title>Metabolic potential, ecology and presence of endohyphal bacteria is reflected in genomic diversity of Mucoromycotina.</title>
        <authorList>
            <person name="Muszewska A."/>
            <person name="Okrasinska A."/>
            <person name="Steczkiewicz K."/>
            <person name="Drgas O."/>
            <person name="Orlowska M."/>
            <person name="Perlinska-Lenart U."/>
            <person name="Aleksandrzak-Piekarczyk T."/>
            <person name="Szatraj K."/>
            <person name="Zielenkiewicz U."/>
            <person name="Pilsyk S."/>
            <person name="Malc E."/>
            <person name="Mieczkowski P."/>
            <person name="Kruszewska J.S."/>
            <person name="Biernat P."/>
            <person name="Pawlowska J."/>
        </authorList>
    </citation>
    <scope>NUCLEOTIDE SEQUENCE [LARGE SCALE GENOMIC DNA]</scope>
    <source>
        <strain evidence="1 2">CBS 142.35</strain>
    </source>
</reference>
<organism evidence="1 2">
    <name type="scientific">Circinella minor</name>
    <dbReference type="NCBI Taxonomy" id="1195481"/>
    <lineage>
        <taxon>Eukaryota</taxon>
        <taxon>Fungi</taxon>
        <taxon>Fungi incertae sedis</taxon>
        <taxon>Mucoromycota</taxon>
        <taxon>Mucoromycotina</taxon>
        <taxon>Mucoromycetes</taxon>
        <taxon>Mucorales</taxon>
        <taxon>Lichtheimiaceae</taxon>
        <taxon>Circinella</taxon>
    </lineage>
</organism>
<comment type="caution">
    <text evidence="1">The sequence shown here is derived from an EMBL/GenBank/DDBJ whole genome shotgun (WGS) entry which is preliminary data.</text>
</comment>
<dbReference type="EMBL" id="JAEPRB010000705">
    <property type="protein sequence ID" value="KAG2213006.1"/>
    <property type="molecule type" value="Genomic_DNA"/>
</dbReference>
<protein>
    <submittedName>
        <fullName evidence="1">Uncharacterized protein</fullName>
    </submittedName>
</protein>
<gene>
    <name evidence="1" type="ORF">INT45_008582</name>
</gene>
<keyword evidence="2" id="KW-1185">Reference proteome</keyword>